<evidence type="ECO:0000256" key="1">
    <source>
        <dbReference type="SAM" id="SignalP"/>
    </source>
</evidence>
<keyword evidence="3" id="KW-1185">Reference proteome</keyword>
<dbReference type="RefSeq" id="WP_044228186.1">
    <property type="nucleotide sequence ID" value="NZ_JBKAGJ010000004.1"/>
</dbReference>
<gene>
    <name evidence="2" type="ORF">IX84_27435</name>
</gene>
<comment type="caution">
    <text evidence="2">The sequence shown here is derived from an EMBL/GenBank/DDBJ whole genome shotgun (WGS) entry which is preliminary data.</text>
</comment>
<reference evidence="2 3" key="1">
    <citation type="journal article" date="2014" name="Int. J. Syst. Evol. Microbiol.">
        <title>Phaeodactylibacter xiamenensis gen. nov., sp. nov., a member of the family Saprospiraceae isolated from the marine alga Phaeodactylum tricornutum.</title>
        <authorList>
            <person name="Chen Z.Jr."/>
            <person name="Lei X."/>
            <person name="Lai Q."/>
            <person name="Li Y."/>
            <person name="Zhang B."/>
            <person name="Zhang J."/>
            <person name="Zhang H."/>
            <person name="Yang L."/>
            <person name="Zheng W."/>
            <person name="Tian Y."/>
            <person name="Yu Z."/>
            <person name="Xu H.Jr."/>
            <person name="Zheng T."/>
        </authorList>
    </citation>
    <scope>NUCLEOTIDE SEQUENCE [LARGE SCALE GENOMIC DNA]</scope>
    <source>
        <strain evidence="2 3">KD52</strain>
    </source>
</reference>
<organism evidence="2 3">
    <name type="scientific">Phaeodactylibacter xiamenensis</name>
    <dbReference type="NCBI Taxonomy" id="1524460"/>
    <lineage>
        <taxon>Bacteria</taxon>
        <taxon>Pseudomonadati</taxon>
        <taxon>Bacteroidota</taxon>
        <taxon>Saprospiria</taxon>
        <taxon>Saprospirales</taxon>
        <taxon>Haliscomenobacteraceae</taxon>
        <taxon>Phaeodactylibacter</taxon>
    </lineage>
</organism>
<keyword evidence="1" id="KW-0732">Signal</keyword>
<feature type="signal peptide" evidence="1">
    <location>
        <begin position="1"/>
        <end position="18"/>
    </location>
</feature>
<proteinExistence type="predicted"/>
<dbReference type="STRING" id="1524460.IX84_27435"/>
<accession>A0A098S263</accession>
<dbReference type="EMBL" id="JPOS01000090">
    <property type="protein sequence ID" value="KGE85257.1"/>
    <property type="molecule type" value="Genomic_DNA"/>
</dbReference>
<evidence type="ECO:0008006" key="4">
    <source>
        <dbReference type="Google" id="ProtNLM"/>
    </source>
</evidence>
<evidence type="ECO:0000313" key="3">
    <source>
        <dbReference type="Proteomes" id="UP000029736"/>
    </source>
</evidence>
<sequence length="543" mass="62393">MKSQLTSLLVLVTVYAFSQNFGTAVLMDTAPNKGEFNKIFVQAIVEKYNNQSPPHTEFYTWNENPESNPEPIEVLNGEGFGTIPIKQALYLDTQFSFEKTLKTNYQVDTLGNVLRMFVYYPHKIGPRLKMIDLPTSEVIAVHAFDTKDWGIQEHYQVTDFKKYFGDNPKRLERNRKVFNEKMKAFKKVELKRINEFYTKKVQSYGKNIDLARLVKASGDKRLFKVDEFTLDEKDKWGELYLDAKSTENIAKGDVLSMYQLSKYGDFEMYTPVSGFSIVEVTQAGPDRTKAVPSVFAKKKMTEALQSGDEIVFARSTALINEANRRNEPMKRVQVKGECFMCELYLESILLDVATTKLIERNFDQQRSYFTDQYTAEKFMDFKMEAVQDKQEGVEVIFEKTSTGMKATDVQTGRIVGLEHEEASGVGGLLKLPPNRKVQIVNMCMDIMNKDLEILEITKEKKGKIKEFLGYSAFGFENISTLYIMKITEETVGGRTVEREEEIGQVWAKRKKTNTIAEVKVTKGEKELQQALDNGDKIRFKVRY</sequence>
<dbReference type="AlphaFoldDB" id="A0A098S263"/>
<name>A0A098S263_9BACT</name>
<protein>
    <recommendedName>
        <fullName evidence="4">DUF3945 domain-containing protein</fullName>
    </recommendedName>
</protein>
<dbReference type="Proteomes" id="UP000029736">
    <property type="component" value="Unassembled WGS sequence"/>
</dbReference>
<evidence type="ECO:0000313" key="2">
    <source>
        <dbReference type="EMBL" id="KGE85257.1"/>
    </source>
</evidence>
<feature type="chain" id="PRO_5001939702" description="DUF3945 domain-containing protein" evidence="1">
    <location>
        <begin position="19"/>
        <end position="543"/>
    </location>
</feature>